<gene>
    <name evidence="3" type="ordered locus">Mhar_1107</name>
</gene>
<evidence type="ECO:0000313" key="4">
    <source>
        <dbReference type="Proteomes" id="UP000005877"/>
    </source>
</evidence>
<evidence type="ECO:0000256" key="1">
    <source>
        <dbReference type="SAM" id="Phobius"/>
    </source>
</evidence>
<organism evidence="3 4">
    <name type="scientific">Methanothrix harundinacea (strain 6Ac)</name>
    <name type="common">Methanosaeta harundinacea</name>
    <dbReference type="NCBI Taxonomy" id="1110509"/>
    <lineage>
        <taxon>Archaea</taxon>
        <taxon>Methanobacteriati</taxon>
        <taxon>Methanobacteriota</taxon>
        <taxon>Stenosarchaea group</taxon>
        <taxon>Methanomicrobia</taxon>
        <taxon>Methanotrichales</taxon>
        <taxon>Methanotrichaceae</taxon>
        <taxon>Methanothrix</taxon>
    </lineage>
</organism>
<dbReference type="GO" id="GO:0016020">
    <property type="term" value="C:membrane"/>
    <property type="evidence" value="ECO:0007669"/>
    <property type="project" value="InterPro"/>
</dbReference>
<dbReference type="InterPro" id="IPR037185">
    <property type="entry name" value="EmrE-like"/>
</dbReference>
<protein>
    <recommendedName>
        <fullName evidence="2">EamA domain-containing protein</fullName>
    </recommendedName>
</protein>
<evidence type="ECO:0000313" key="3">
    <source>
        <dbReference type="EMBL" id="AET64475.1"/>
    </source>
</evidence>
<dbReference type="SUPFAM" id="SSF103481">
    <property type="entry name" value="Multidrug resistance efflux transporter EmrE"/>
    <property type="match status" value="1"/>
</dbReference>
<sequence length="45" mass="5067">MYPMLSLAYILTALLAFYFLGEQISTLRWSGIILVVLGCILIMKS</sequence>
<dbReference type="KEGG" id="mhi:Mhar_1107"/>
<keyword evidence="4" id="KW-1185">Reference proteome</keyword>
<accession>G7WMI0</accession>
<dbReference type="InterPro" id="IPR000620">
    <property type="entry name" value="EamA_dom"/>
</dbReference>
<keyword evidence="1" id="KW-0812">Transmembrane</keyword>
<dbReference type="Gene3D" id="1.10.3730.20">
    <property type="match status" value="1"/>
</dbReference>
<proteinExistence type="predicted"/>
<feature type="transmembrane region" description="Helical" evidence="1">
    <location>
        <begin position="27"/>
        <end position="43"/>
    </location>
</feature>
<dbReference type="HOGENOM" id="CLU_3194498_0_0_2"/>
<dbReference type="Proteomes" id="UP000005877">
    <property type="component" value="Chromosome"/>
</dbReference>
<feature type="transmembrane region" description="Helical" evidence="1">
    <location>
        <begin position="5"/>
        <end position="21"/>
    </location>
</feature>
<name>G7WMI0_METH6</name>
<reference evidence="3 4" key="1">
    <citation type="journal article" date="2012" name="PLoS ONE">
        <title>The genome characteristics and predicted function of methyl-group oxidation pathway in the obligate aceticlastic methanogens, Methanosaeta spp.</title>
        <authorList>
            <person name="Zhu J."/>
            <person name="Zheng H."/>
            <person name="Ai G."/>
            <person name="Zhang G."/>
            <person name="Liu D."/>
            <person name="Liu X."/>
            <person name="Dong X."/>
        </authorList>
    </citation>
    <scope>NUCLEOTIDE SEQUENCE [LARGE SCALE GENOMIC DNA]</scope>
    <source>
        <strain evidence="3 4">6Ac</strain>
    </source>
</reference>
<keyword evidence="1" id="KW-0472">Membrane</keyword>
<feature type="domain" description="EamA" evidence="2">
    <location>
        <begin position="4"/>
        <end position="43"/>
    </location>
</feature>
<dbReference type="EMBL" id="CP003117">
    <property type="protein sequence ID" value="AET64475.1"/>
    <property type="molecule type" value="Genomic_DNA"/>
</dbReference>
<dbReference type="Pfam" id="PF00892">
    <property type="entry name" value="EamA"/>
    <property type="match status" value="1"/>
</dbReference>
<evidence type="ECO:0000259" key="2">
    <source>
        <dbReference type="Pfam" id="PF00892"/>
    </source>
</evidence>
<dbReference type="AlphaFoldDB" id="G7WMI0"/>
<keyword evidence="1" id="KW-1133">Transmembrane helix</keyword>